<dbReference type="InterPro" id="IPR052514">
    <property type="entry name" value="SAM-dependent_MTase"/>
</dbReference>
<dbReference type="SUPFAM" id="SSF53335">
    <property type="entry name" value="S-adenosyl-L-methionine-dependent methyltransferases"/>
    <property type="match status" value="1"/>
</dbReference>
<reference evidence="2 3" key="1">
    <citation type="submission" date="2019-03" db="EMBL/GenBank/DDBJ databases">
        <title>Roseomonas sp. a novel Roseomonas species isolated from Sea whip Gorgonian.</title>
        <authorList>
            <person name="Li F."/>
            <person name="Pan X."/>
            <person name="Huang S."/>
            <person name="Li Z."/>
            <person name="Meng B."/>
        </authorList>
    </citation>
    <scope>NUCLEOTIDE SEQUENCE [LARGE SCALE GENOMIC DNA]</scope>
    <source>
        <strain evidence="2 3">M0104</strain>
    </source>
</reference>
<comment type="caution">
    <text evidence="2">The sequence shown here is derived from an EMBL/GenBank/DDBJ whole genome shotgun (WGS) entry which is preliminary data.</text>
</comment>
<name>A0A845BD86_9PROT</name>
<dbReference type="InterPro" id="IPR029063">
    <property type="entry name" value="SAM-dependent_MTases_sf"/>
</dbReference>
<proteinExistence type="predicted"/>
<dbReference type="GO" id="GO:0008168">
    <property type="term" value="F:methyltransferase activity"/>
    <property type="evidence" value="ECO:0007669"/>
    <property type="project" value="UniProtKB-KW"/>
</dbReference>
<sequence>MDELRFLTALHRPGSLVDVGAHDGLLAVPLARLPGAHVLAFEPLPAAFARLSAACAEITSVTPLPQALGDVPGQLTLSVPVVEGVRQEQWASLVKSFEGHGRHVGTEAFQVPVVTLDSFGLCDLTAMKIDAEGAEYEVLRGARETLLRCRPVLTLELEERHREGSTWAVPAFLDALDYVTCFVLDGRWWPAAALDRATMQRASPDPSDYAASDPYVFNFFAWPREREAMVRQRLPEIGAGALQPGRPLGRGA</sequence>
<keyword evidence="2" id="KW-0808">Transferase</keyword>
<evidence type="ECO:0000259" key="1">
    <source>
        <dbReference type="Pfam" id="PF05050"/>
    </source>
</evidence>
<dbReference type="PANTHER" id="PTHR34203">
    <property type="entry name" value="METHYLTRANSFERASE, FKBM FAMILY PROTEIN"/>
    <property type="match status" value="1"/>
</dbReference>
<evidence type="ECO:0000313" key="2">
    <source>
        <dbReference type="EMBL" id="MXP65081.1"/>
    </source>
</evidence>
<keyword evidence="2" id="KW-0489">Methyltransferase</keyword>
<keyword evidence="3" id="KW-1185">Reference proteome</keyword>
<dbReference type="RefSeq" id="WP_160938487.1">
    <property type="nucleotide sequence ID" value="NZ_SNVJ01000017.1"/>
</dbReference>
<dbReference type="EMBL" id="SNVJ01000017">
    <property type="protein sequence ID" value="MXP65081.1"/>
    <property type="molecule type" value="Genomic_DNA"/>
</dbReference>
<dbReference type="Gene3D" id="3.40.50.150">
    <property type="entry name" value="Vaccinia Virus protein VP39"/>
    <property type="match status" value="1"/>
</dbReference>
<dbReference type="Proteomes" id="UP000460715">
    <property type="component" value="Unassembled WGS sequence"/>
</dbReference>
<protein>
    <submittedName>
        <fullName evidence="2">FkbM family methyltransferase</fullName>
    </submittedName>
</protein>
<feature type="domain" description="Methyltransferase FkbM" evidence="1">
    <location>
        <begin position="18"/>
        <end position="176"/>
    </location>
</feature>
<dbReference type="OrthoDB" id="9814604at2"/>
<dbReference type="NCBIfam" id="TIGR01444">
    <property type="entry name" value="fkbM_fam"/>
    <property type="match status" value="1"/>
</dbReference>
<dbReference type="AlphaFoldDB" id="A0A845BD86"/>
<evidence type="ECO:0000313" key="3">
    <source>
        <dbReference type="Proteomes" id="UP000460715"/>
    </source>
</evidence>
<dbReference type="Pfam" id="PF05050">
    <property type="entry name" value="Methyltransf_21"/>
    <property type="match status" value="1"/>
</dbReference>
<organism evidence="2 3">
    <name type="scientific">Teichococcus coralli</name>
    <dbReference type="NCBI Taxonomy" id="2545983"/>
    <lineage>
        <taxon>Bacteria</taxon>
        <taxon>Pseudomonadati</taxon>
        <taxon>Pseudomonadota</taxon>
        <taxon>Alphaproteobacteria</taxon>
        <taxon>Acetobacterales</taxon>
        <taxon>Roseomonadaceae</taxon>
        <taxon>Roseomonas</taxon>
    </lineage>
</organism>
<dbReference type="InterPro" id="IPR006342">
    <property type="entry name" value="FkbM_mtfrase"/>
</dbReference>
<dbReference type="GO" id="GO:0032259">
    <property type="term" value="P:methylation"/>
    <property type="evidence" value="ECO:0007669"/>
    <property type="project" value="UniProtKB-KW"/>
</dbReference>
<dbReference type="PANTHER" id="PTHR34203:SF15">
    <property type="entry name" value="SLL1173 PROTEIN"/>
    <property type="match status" value="1"/>
</dbReference>
<accession>A0A845BD86</accession>
<gene>
    <name evidence="2" type="ORF">E0493_17175</name>
</gene>